<dbReference type="Proteomes" id="UP001610335">
    <property type="component" value="Unassembled WGS sequence"/>
</dbReference>
<organism evidence="2 3">
    <name type="scientific">Aspergillus cavernicola</name>
    <dbReference type="NCBI Taxonomy" id="176166"/>
    <lineage>
        <taxon>Eukaryota</taxon>
        <taxon>Fungi</taxon>
        <taxon>Dikarya</taxon>
        <taxon>Ascomycota</taxon>
        <taxon>Pezizomycotina</taxon>
        <taxon>Eurotiomycetes</taxon>
        <taxon>Eurotiomycetidae</taxon>
        <taxon>Eurotiales</taxon>
        <taxon>Aspergillaceae</taxon>
        <taxon>Aspergillus</taxon>
        <taxon>Aspergillus subgen. Nidulantes</taxon>
    </lineage>
</organism>
<gene>
    <name evidence="2" type="ORF">BDW59DRAFT_165931</name>
</gene>
<keyword evidence="1" id="KW-0472">Membrane</keyword>
<evidence type="ECO:0000313" key="2">
    <source>
        <dbReference type="EMBL" id="KAL2817525.1"/>
    </source>
</evidence>
<name>A0ABR4HPW0_9EURO</name>
<dbReference type="EMBL" id="JBFXLS010000091">
    <property type="protein sequence ID" value="KAL2817525.1"/>
    <property type="molecule type" value="Genomic_DNA"/>
</dbReference>
<comment type="caution">
    <text evidence="2">The sequence shown here is derived from an EMBL/GenBank/DDBJ whole genome shotgun (WGS) entry which is preliminary data.</text>
</comment>
<evidence type="ECO:0000313" key="3">
    <source>
        <dbReference type="Proteomes" id="UP001610335"/>
    </source>
</evidence>
<keyword evidence="3" id="KW-1185">Reference proteome</keyword>
<sequence length="180" mass="20826">MTTEVIDPEGDLVLNCSGVLFLISSTVVSLASTVIRQMLKMENEARFLRRASTDTTKRILRLARANPESCRIFSNVVHHRPDALPRNPDPHCLKHLAYFISDYNCRASLKDRGQAWLLQPLRNRLKEDLWKLLELAYALRLQKNFFEITRQLLSTRLEPFRNWDLAKENLDVLPEAVIGL</sequence>
<evidence type="ECO:0000256" key="1">
    <source>
        <dbReference type="SAM" id="Phobius"/>
    </source>
</evidence>
<reference evidence="2 3" key="1">
    <citation type="submission" date="2024-07" db="EMBL/GenBank/DDBJ databases">
        <title>Section-level genome sequencing and comparative genomics of Aspergillus sections Usti and Cavernicolus.</title>
        <authorList>
            <consortium name="Lawrence Berkeley National Laboratory"/>
            <person name="Nybo J.L."/>
            <person name="Vesth T.C."/>
            <person name="Theobald S."/>
            <person name="Frisvad J.C."/>
            <person name="Larsen T.O."/>
            <person name="Kjaerboelling I."/>
            <person name="Rothschild-Mancinelli K."/>
            <person name="Lyhne E.K."/>
            <person name="Kogle M.E."/>
            <person name="Barry K."/>
            <person name="Clum A."/>
            <person name="Na H."/>
            <person name="Ledsgaard L."/>
            <person name="Lin J."/>
            <person name="Lipzen A."/>
            <person name="Kuo A."/>
            <person name="Riley R."/>
            <person name="Mondo S."/>
            <person name="LaButti K."/>
            <person name="Haridas S."/>
            <person name="Pangalinan J."/>
            <person name="Salamov A.A."/>
            <person name="Simmons B.A."/>
            <person name="Magnuson J.K."/>
            <person name="Chen J."/>
            <person name="Drula E."/>
            <person name="Henrissat B."/>
            <person name="Wiebenga A."/>
            <person name="Lubbers R.J."/>
            <person name="Gomes A.C."/>
            <person name="Makela M.R."/>
            <person name="Stajich J."/>
            <person name="Grigoriev I.V."/>
            <person name="Mortensen U.H."/>
            <person name="De vries R.P."/>
            <person name="Baker S.E."/>
            <person name="Andersen M.R."/>
        </authorList>
    </citation>
    <scope>NUCLEOTIDE SEQUENCE [LARGE SCALE GENOMIC DNA]</scope>
    <source>
        <strain evidence="2 3">CBS 600.67</strain>
    </source>
</reference>
<protein>
    <submittedName>
        <fullName evidence="2">Uncharacterized protein</fullName>
    </submittedName>
</protein>
<keyword evidence="1" id="KW-1133">Transmembrane helix</keyword>
<accession>A0ABR4HPW0</accession>
<proteinExistence type="predicted"/>
<keyword evidence="1" id="KW-0812">Transmembrane</keyword>
<feature type="transmembrane region" description="Helical" evidence="1">
    <location>
        <begin position="12"/>
        <end position="35"/>
    </location>
</feature>